<comment type="caution">
    <text evidence="1">The sequence shown here is derived from an EMBL/GenBank/DDBJ whole genome shotgun (WGS) entry which is preliminary data.</text>
</comment>
<keyword evidence="2" id="KW-1185">Reference proteome</keyword>
<sequence length="110" mass="12126">MKGTMSLAREGAPTIKSVYVWKKIDYGEAPILGDKGVILANDSDTDWEIVFSFFCLSCDWLRQNIAGYCTVRLLCNGAIGQTGCLEECHLGGVNAIRVIMNLLNLKRHCA</sequence>
<dbReference type="Proteomes" id="UP001055811">
    <property type="component" value="Linkage Group LG06"/>
</dbReference>
<reference evidence="1 2" key="2">
    <citation type="journal article" date="2022" name="Mol. Ecol. Resour.">
        <title>The genomes of chicory, endive, great burdock and yacon provide insights into Asteraceae paleo-polyploidization history and plant inulin production.</title>
        <authorList>
            <person name="Fan W."/>
            <person name="Wang S."/>
            <person name="Wang H."/>
            <person name="Wang A."/>
            <person name="Jiang F."/>
            <person name="Liu H."/>
            <person name="Zhao H."/>
            <person name="Xu D."/>
            <person name="Zhang Y."/>
        </authorList>
    </citation>
    <scope>NUCLEOTIDE SEQUENCE [LARGE SCALE GENOMIC DNA]</scope>
    <source>
        <strain evidence="2">cv. Punajuju</strain>
        <tissue evidence="1">Leaves</tissue>
    </source>
</reference>
<reference evidence="2" key="1">
    <citation type="journal article" date="2022" name="Mol. Ecol. Resour.">
        <title>The genomes of chicory, endive, great burdock and yacon provide insights into Asteraceae palaeo-polyploidization history and plant inulin production.</title>
        <authorList>
            <person name="Fan W."/>
            <person name="Wang S."/>
            <person name="Wang H."/>
            <person name="Wang A."/>
            <person name="Jiang F."/>
            <person name="Liu H."/>
            <person name="Zhao H."/>
            <person name="Xu D."/>
            <person name="Zhang Y."/>
        </authorList>
    </citation>
    <scope>NUCLEOTIDE SEQUENCE [LARGE SCALE GENOMIC DNA]</scope>
    <source>
        <strain evidence="2">cv. Punajuju</strain>
    </source>
</reference>
<accession>A0ACB9BS24</accession>
<evidence type="ECO:0000313" key="1">
    <source>
        <dbReference type="EMBL" id="KAI3724719.1"/>
    </source>
</evidence>
<protein>
    <submittedName>
        <fullName evidence="1">Uncharacterized protein</fullName>
    </submittedName>
</protein>
<dbReference type="EMBL" id="CM042014">
    <property type="protein sequence ID" value="KAI3724719.1"/>
    <property type="molecule type" value="Genomic_DNA"/>
</dbReference>
<proteinExistence type="predicted"/>
<organism evidence="1 2">
    <name type="scientific">Cichorium intybus</name>
    <name type="common">Chicory</name>
    <dbReference type="NCBI Taxonomy" id="13427"/>
    <lineage>
        <taxon>Eukaryota</taxon>
        <taxon>Viridiplantae</taxon>
        <taxon>Streptophyta</taxon>
        <taxon>Embryophyta</taxon>
        <taxon>Tracheophyta</taxon>
        <taxon>Spermatophyta</taxon>
        <taxon>Magnoliopsida</taxon>
        <taxon>eudicotyledons</taxon>
        <taxon>Gunneridae</taxon>
        <taxon>Pentapetalae</taxon>
        <taxon>asterids</taxon>
        <taxon>campanulids</taxon>
        <taxon>Asterales</taxon>
        <taxon>Asteraceae</taxon>
        <taxon>Cichorioideae</taxon>
        <taxon>Cichorieae</taxon>
        <taxon>Cichoriinae</taxon>
        <taxon>Cichorium</taxon>
    </lineage>
</organism>
<name>A0ACB9BS24_CICIN</name>
<evidence type="ECO:0000313" key="2">
    <source>
        <dbReference type="Proteomes" id="UP001055811"/>
    </source>
</evidence>
<gene>
    <name evidence="1" type="ORF">L2E82_36506</name>
</gene>